<dbReference type="Pfam" id="PF00188">
    <property type="entry name" value="CAP"/>
    <property type="match status" value="1"/>
</dbReference>
<protein>
    <recommendedName>
        <fullName evidence="2">SCP domain-containing protein</fullName>
    </recommendedName>
</protein>
<keyword evidence="4" id="KW-1185">Reference proteome</keyword>
<evidence type="ECO:0000313" key="3">
    <source>
        <dbReference type="EMBL" id="GAA4434138.1"/>
    </source>
</evidence>
<comment type="caution">
    <text evidence="3">The sequence shown here is derived from an EMBL/GenBank/DDBJ whole genome shotgun (WGS) entry which is preliminary data.</text>
</comment>
<evidence type="ECO:0000259" key="2">
    <source>
        <dbReference type="Pfam" id="PF00188"/>
    </source>
</evidence>
<feature type="chain" id="PRO_5045042855" description="SCP domain-containing protein" evidence="1">
    <location>
        <begin position="30"/>
        <end position="404"/>
    </location>
</feature>
<feature type="signal peptide" evidence="1">
    <location>
        <begin position="1"/>
        <end position="29"/>
    </location>
</feature>
<accession>A0ABP8LRS5</accession>
<dbReference type="CDD" id="cd05379">
    <property type="entry name" value="CAP_bacterial"/>
    <property type="match status" value="1"/>
</dbReference>
<dbReference type="PANTHER" id="PTHR31157:SF1">
    <property type="entry name" value="SCP DOMAIN-CONTAINING PROTEIN"/>
    <property type="match status" value="1"/>
</dbReference>
<sequence length="404" mass="42878">MKARHVRVTATAVMAAVAGTLLSAVPATAQGGEVGGSGNEYFLNDSWSGEANTHIAYGRPDDLVYVGDWDGNGTDTLALRRGSTFYISNSNSGGSADHVVAYGRPGDVVLAGDWDGDGDDTFAVRRGSEYHVKNSLSGGPADVTVAYGRADDEVLVGDWDGDGDDTFAVRRGSHYYVKNSIAGGPADTVVAYGRVDDDVYVGDFDGDGDDTFTVRRGTRYYIANEIRGGEADRTVVYGRPADTTLVGDWNGDGADTLGVRRPVESAPGPVTPVPGAENAFDARMVELINDARVANGAPPLTYWDPLRDGALDHSRWMGEIGQFQHASSSTLWSDTAEAGCARGYGENIFTASYRASPEAAMEAYMNSPGHRANILSTDLRYVATGTLMVDGDLYNTQRFAVTCG</sequence>
<gene>
    <name evidence="3" type="ORF">GCM10023169_41350</name>
</gene>
<dbReference type="EMBL" id="BAABGN010000028">
    <property type="protein sequence ID" value="GAA4434138.1"/>
    <property type="molecule type" value="Genomic_DNA"/>
</dbReference>
<name>A0ABP8LRS5_9MICO</name>
<dbReference type="Gene3D" id="3.40.33.10">
    <property type="entry name" value="CAP"/>
    <property type="match status" value="1"/>
</dbReference>
<dbReference type="InterPro" id="IPR014044">
    <property type="entry name" value="CAP_dom"/>
</dbReference>
<organism evidence="3 4">
    <name type="scientific">Georgenia halophila</name>
    <dbReference type="NCBI Taxonomy" id="620889"/>
    <lineage>
        <taxon>Bacteria</taxon>
        <taxon>Bacillati</taxon>
        <taxon>Actinomycetota</taxon>
        <taxon>Actinomycetes</taxon>
        <taxon>Micrococcales</taxon>
        <taxon>Bogoriellaceae</taxon>
        <taxon>Georgenia</taxon>
    </lineage>
</organism>
<reference evidence="4" key="1">
    <citation type="journal article" date="2019" name="Int. J. Syst. Evol. Microbiol.">
        <title>The Global Catalogue of Microorganisms (GCM) 10K type strain sequencing project: providing services to taxonomists for standard genome sequencing and annotation.</title>
        <authorList>
            <consortium name="The Broad Institute Genomics Platform"/>
            <consortium name="The Broad Institute Genome Sequencing Center for Infectious Disease"/>
            <person name="Wu L."/>
            <person name="Ma J."/>
        </authorList>
    </citation>
    <scope>NUCLEOTIDE SEQUENCE [LARGE SCALE GENOMIC DNA]</scope>
    <source>
        <strain evidence="4">JCM 17810</strain>
    </source>
</reference>
<dbReference type="SUPFAM" id="SSF69318">
    <property type="entry name" value="Integrin alpha N-terminal domain"/>
    <property type="match status" value="1"/>
</dbReference>
<proteinExistence type="predicted"/>
<dbReference type="PANTHER" id="PTHR31157">
    <property type="entry name" value="SCP DOMAIN-CONTAINING PROTEIN"/>
    <property type="match status" value="1"/>
</dbReference>
<dbReference type="Proteomes" id="UP001500622">
    <property type="component" value="Unassembled WGS sequence"/>
</dbReference>
<feature type="domain" description="SCP" evidence="2">
    <location>
        <begin position="285"/>
        <end position="399"/>
    </location>
</feature>
<dbReference type="InterPro" id="IPR028994">
    <property type="entry name" value="Integrin_alpha_N"/>
</dbReference>
<dbReference type="InterPro" id="IPR035940">
    <property type="entry name" value="CAP_sf"/>
</dbReference>
<evidence type="ECO:0000313" key="4">
    <source>
        <dbReference type="Proteomes" id="UP001500622"/>
    </source>
</evidence>
<keyword evidence="1" id="KW-0732">Signal</keyword>
<evidence type="ECO:0000256" key="1">
    <source>
        <dbReference type="SAM" id="SignalP"/>
    </source>
</evidence>
<dbReference type="SUPFAM" id="SSF55797">
    <property type="entry name" value="PR-1-like"/>
    <property type="match status" value="1"/>
</dbReference>